<evidence type="ECO:0000313" key="3">
    <source>
        <dbReference type="Proteomes" id="UP000607653"/>
    </source>
</evidence>
<evidence type="ECO:0000313" key="2">
    <source>
        <dbReference type="EMBL" id="DAD45785.1"/>
    </source>
</evidence>
<accession>A0A822ZQT4</accession>
<organism evidence="2 3">
    <name type="scientific">Nelumbo nucifera</name>
    <name type="common">Sacred lotus</name>
    <dbReference type="NCBI Taxonomy" id="4432"/>
    <lineage>
        <taxon>Eukaryota</taxon>
        <taxon>Viridiplantae</taxon>
        <taxon>Streptophyta</taxon>
        <taxon>Embryophyta</taxon>
        <taxon>Tracheophyta</taxon>
        <taxon>Spermatophyta</taxon>
        <taxon>Magnoliopsida</taxon>
        <taxon>Proteales</taxon>
        <taxon>Nelumbonaceae</taxon>
        <taxon>Nelumbo</taxon>
    </lineage>
</organism>
<sequence>MHCSRIAVHSPLQKIAIDLSIKALRLPPHNKNRFIEIQKGFPYYLFEKDNGIVGSRYMSPSTSTSYISSSSSRRCPPPLVSRPTTSTTASTPLSSLIKWSQTAETSNAAEVSVASKMLFTSTWSLSVSFHGESFSLPINKMKVAPMPNLSSTRKATPERRRTMPLRGKIDDPGGID</sequence>
<gene>
    <name evidence="2" type="ORF">HUJ06_004015</name>
</gene>
<keyword evidence="3" id="KW-1185">Reference proteome</keyword>
<dbReference type="Proteomes" id="UP000607653">
    <property type="component" value="Unassembled WGS sequence"/>
</dbReference>
<comment type="caution">
    <text evidence="2">The sequence shown here is derived from an EMBL/GenBank/DDBJ whole genome shotgun (WGS) entry which is preliminary data.</text>
</comment>
<protein>
    <submittedName>
        <fullName evidence="2">Uncharacterized protein</fullName>
    </submittedName>
</protein>
<name>A0A822ZQT4_NELNU</name>
<feature type="compositionally biased region" description="Basic and acidic residues" evidence="1">
    <location>
        <begin position="155"/>
        <end position="176"/>
    </location>
</feature>
<dbReference type="EMBL" id="DUZY01000007">
    <property type="protein sequence ID" value="DAD45785.1"/>
    <property type="molecule type" value="Genomic_DNA"/>
</dbReference>
<feature type="region of interest" description="Disordered" evidence="1">
    <location>
        <begin position="147"/>
        <end position="176"/>
    </location>
</feature>
<feature type="region of interest" description="Disordered" evidence="1">
    <location>
        <begin position="66"/>
        <end position="87"/>
    </location>
</feature>
<dbReference type="AlphaFoldDB" id="A0A822ZQT4"/>
<proteinExistence type="predicted"/>
<evidence type="ECO:0000256" key="1">
    <source>
        <dbReference type="SAM" id="MobiDB-lite"/>
    </source>
</evidence>
<reference evidence="2 3" key="1">
    <citation type="journal article" date="2020" name="Mol. Biol. Evol.">
        <title>Distinct Expression and Methylation Patterns for Genes with Different Fates following a Single Whole-Genome Duplication in Flowering Plants.</title>
        <authorList>
            <person name="Shi T."/>
            <person name="Rahmani R.S."/>
            <person name="Gugger P.F."/>
            <person name="Wang M."/>
            <person name="Li H."/>
            <person name="Zhang Y."/>
            <person name="Li Z."/>
            <person name="Wang Q."/>
            <person name="Van de Peer Y."/>
            <person name="Marchal K."/>
            <person name="Chen J."/>
        </authorList>
    </citation>
    <scope>NUCLEOTIDE SEQUENCE [LARGE SCALE GENOMIC DNA]</scope>
    <source>
        <tissue evidence="2">Leaf</tissue>
    </source>
</reference>